<organism evidence="1">
    <name type="scientific">hydrothermal vent metagenome</name>
    <dbReference type="NCBI Taxonomy" id="652676"/>
    <lineage>
        <taxon>unclassified sequences</taxon>
        <taxon>metagenomes</taxon>
        <taxon>ecological metagenomes</taxon>
    </lineage>
</organism>
<proteinExistence type="predicted"/>
<dbReference type="EMBL" id="UOGF01000006">
    <property type="protein sequence ID" value="VAX26046.1"/>
    <property type="molecule type" value="Genomic_DNA"/>
</dbReference>
<gene>
    <name evidence="1" type="ORF">MNBD_NITROSPIRAE01-1786</name>
</gene>
<dbReference type="AlphaFoldDB" id="A0A3B1C6A2"/>
<name>A0A3B1C6A2_9ZZZZ</name>
<sequence length="206" mass="22486">MNNFKTSQKILVSRVISLFVLLVMVLTFSPQSADAHKGHAGPMVTFMKKKAALKAMLPAGARLVKRKQPLPGAAATWAKETFSVELEIARHSYFLASDKKSKQVMGAAYIVKVGYRHGDIKLAVGIDDKQHITQVAIMGVNEKYVVDFDGNVGTGLISDYAGLSLQQVVKKAKSLESSDKATREFAEAVRDAAILLEAFIYSAREL</sequence>
<evidence type="ECO:0000313" key="1">
    <source>
        <dbReference type="EMBL" id="VAX26046.1"/>
    </source>
</evidence>
<accession>A0A3B1C6A2</accession>
<reference evidence="1" key="1">
    <citation type="submission" date="2018-06" db="EMBL/GenBank/DDBJ databases">
        <authorList>
            <person name="Zhirakovskaya E."/>
        </authorList>
    </citation>
    <scope>NUCLEOTIDE SEQUENCE</scope>
</reference>
<protein>
    <submittedName>
        <fullName evidence="1">Uncharacterized protein</fullName>
    </submittedName>
</protein>